<dbReference type="Gene3D" id="2.40.320.10">
    <property type="entry name" value="Hypothetical Protein Pfu-838710-001"/>
    <property type="match status" value="1"/>
</dbReference>
<keyword evidence="4" id="KW-1185">Reference proteome</keyword>
<accession>A0A3G6J5W4</accession>
<dbReference type="KEGG" id="cgk:CGERO_07700"/>
<dbReference type="InterPro" id="IPR033469">
    <property type="entry name" value="CYTH-like_dom_sf"/>
</dbReference>
<feature type="region of interest" description="Disordered" evidence="1">
    <location>
        <begin position="67"/>
        <end position="95"/>
    </location>
</feature>
<dbReference type="SMART" id="SM01118">
    <property type="entry name" value="CYTH"/>
    <property type="match status" value="1"/>
</dbReference>
<dbReference type="Pfam" id="PF01928">
    <property type="entry name" value="CYTH"/>
    <property type="match status" value="1"/>
</dbReference>
<protein>
    <submittedName>
        <fullName evidence="3">CYTH domain protein</fullName>
    </submittedName>
</protein>
<name>A0A3G6J5W4_9CORY</name>
<gene>
    <name evidence="3" type="ORF">CGERO_07700</name>
</gene>
<dbReference type="RefSeq" id="WP_123934745.1">
    <property type="nucleotide sequence ID" value="NZ_CP033897.1"/>
</dbReference>
<dbReference type="OrthoDB" id="9777271at2"/>
<feature type="domain" description="CYTH" evidence="2">
    <location>
        <begin position="6"/>
        <end position="207"/>
    </location>
</feature>
<evidence type="ECO:0000259" key="2">
    <source>
        <dbReference type="PROSITE" id="PS51707"/>
    </source>
</evidence>
<sequence>MSLKQQKEQEIKFEVEGSVGDPTFEDIEHVATASKPSIMELDARYFDTPDLTLSHAKITLRRRTGGKDAGWHLKTNTSDGRQETHAPLDSSEENQVPDALRQLVAEHVGEEPLVEIARIRNRRAETLLLTHDGTAIAEFCDDHVEAQNSNEHHARRWREWEVEATQQAQDLGIAAEILASALEVLGSMQGVEKATRASKLQRALGRA</sequence>
<dbReference type="Proteomes" id="UP000271587">
    <property type="component" value="Chromosome"/>
</dbReference>
<dbReference type="InterPro" id="IPR023577">
    <property type="entry name" value="CYTH_domain"/>
</dbReference>
<dbReference type="PROSITE" id="PS51707">
    <property type="entry name" value="CYTH"/>
    <property type="match status" value="1"/>
</dbReference>
<proteinExistence type="predicted"/>
<dbReference type="SUPFAM" id="SSF55154">
    <property type="entry name" value="CYTH-like phosphatases"/>
    <property type="match status" value="1"/>
</dbReference>
<dbReference type="EMBL" id="CP033897">
    <property type="protein sequence ID" value="AZA11840.1"/>
    <property type="molecule type" value="Genomic_DNA"/>
</dbReference>
<evidence type="ECO:0000313" key="3">
    <source>
        <dbReference type="EMBL" id="AZA11840.1"/>
    </source>
</evidence>
<evidence type="ECO:0000313" key="4">
    <source>
        <dbReference type="Proteomes" id="UP000271587"/>
    </source>
</evidence>
<organism evidence="3 4">
    <name type="scientific">Corynebacterium gerontici</name>
    <dbReference type="NCBI Taxonomy" id="2079234"/>
    <lineage>
        <taxon>Bacteria</taxon>
        <taxon>Bacillati</taxon>
        <taxon>Actinomycetota</taxon>
        <taxon>Actinomycetes</taxon>
        <taxon>Mycobacteriales</taxon>
        <taxon>Corynebacteriaceae</taxon>
        <taxon>Corynebacterium</taxon>
    </lineage>
</organism>
<reference evidence="3 4" key="1">
    <citation type="submission" date="2018-11" db="EMBL/GenBank/DDBJ databases">
        <authorList>
            <person name="Kleinhagauer T."/>
            <person name="Glaeser S.P."/>
            <person name="Spergser J."/>
            <person name="Ruckert C."/>
            <person name="Kaempfer P."/>
            <person name="Busse H.-J."/>
        </authorList>
    </citation>
    <scope>NUCLEOTIDE SEQUENCE [LARGE SCALE GENOMIC DNA]</scope>
    <source>
        <strain evidence="3 4">W8</strain>
    </source>
</reference>
<dbReference type="AlphaFoldDB" id="A0A3G6J5W4"/>
<evidence type="ECO:0000256" key="1">
    <source>
        <dbReference type="SAM" id="MobiDB-lite"/>
    </source>
</evidence>
<dbReference type="CDD" id="cd07374">
    <property type="entry name" value="CYTH-like_Pase"/>
    <property type="match status" value="1"/>
</dbReference>